<dbReference type="Pfam" id="PF12785">
    <property type="entry name" value="VESA1_N"/>
    <property type="match status" value="1"/>
</dbReference>
<accession>A0AAV4LW27</accession>
<keyword evidence="2" id="KW-1185">Reference proteome</keyword>
<dbReference type="InterPro" id="IPR024751">
    <property type="entry name" value="VESA1"/>
</dbReference>
<proteinExistence type="predicted"/>
<evidence type="ECO:0000313" key="2">
    <source>
        <dbReference type="Proteomes" id="UP001497744"/>
    </source>
</evidence>
<dbReference type="GeneID" id="94194792"/>
<dbReference type="RefSeq" id="XP_067715380.1">
    <property type="nucleotide sequence ID" value="XM_067859279.1"/>
</dbReference>
<organism evidence="1 2">
    <name type="scientific">Babesia caballi</name>
    <dbReference type="NCBI Taxonomy" id="5871"/>
    <lineage>
        <taxon>Eukaryota</taxon>
        <taxon>Sar</taxon>
        <taxon>Alveolata</taxon>
        <taxon>Apicomplexa</taxon>
        <taxon>Aconoidasida</taxon>
        <taxon>Piroplasmida</taxon>
        <taxon>Babesiidae</taxon>
        <taxon>Babesia</taxon>
    </lineage>
</organism>
<comment type="caution">
    <text evidence="1">The sequence shown here is derived from an EMBL/GenBank/DDBJ whole genome shotgun (WGS) entry which is preliminary data.</text>
</comment>
<dbReference type="AlphaFoldDB" id="A0AAV4LW27"/>
<protein>
    <submittedName>
        <fullName evidence="1">Variant erythrocyte surface antigen-1 family protein</fullName>
    </submittedName>
</protein>
<sequence length="1092" mass="119170">MGVGQKQKLTDPPTNLKEAIDWFLRVGGKDTGNQNRDKSAALKNAVYELEGHQALKSALGNGNFEGLFRKVAEALQGFIGYDNSGNHELKDKGIGRKGPPRYTASYSKEAQCNGDNQAYAHIFLGSMPVLYFGLTYTYWKCSTVHIYGGWGTETLHGGGQSPLYLFMVNMGFETNELQNMKGEEVAKRLTSDHIYGFEELKKAQSSSPYSDFLENVKQYGEEKLTSLPVDCSLYVLYNASTAYLTSKFKNDQRTTDPFDKIKATLESVKSSCSRTDPDLSEQISKFLQDIGALPTAAAVEYTNDPSSPAGPVAGTLTTFGLGGGAAAAYLFNFGGAKTYSTIRLSRPLLDCPSNLKEAIDWILRVTGKDGAGQSGTSQLAGAITQLLDGVQSYLPELQSKIVAIKGALSTSGSNGIIGALGEGLNKFKEGIEKTKIPSAYNSSSQWTTVFNGNTGASGSSALPEDGAKIFLGCLPMIFSALSYLYWKSKQPVNQGGWKTMPFNFQNNPLGYFMLSNGFTPKQLTGDIVKNVLSTVFGKLQDFSDGLTKAKKSAEERAQKEDAAKITLKIGKSHTPGQQGTGVDSDKNPTYPEFLSKLHDNGKKKSDNIPSNATENSLTILFHISYLYFRGRHTLQSNAPEFKPRPPSTIREMLYFLAALPFSHSYGALSSYITEHFRKLVNNSAVSDDYELMIPVADSSSPNTNNTLSAADLKDYLTNTCLYCPTILGRFQGNSADSKDEPWLHSLFSNTQFSLGYPSGAPLLNSLANYVYALQFQLGFLYQQCSLGSMRGCCWRQCKYGSTINAQISNTSVQSHICTTNSHNSGSTCGTSNPSPLQAFLTDNLKGFSLPPRADPGSLNHLENHPPGSMCHVKMGFQSTDLRRSGSGHYIYYTLEHFCGFSNDPLHQLSEKLSCLTKRTPRTLGDLFGFIWHLNGQLFRDKRPTLAKIVGKFGTAFGLGNGLEQTFNNDRYSALTTIWNKIFELKSQLPPSGSPAATGLSRALESMAPSIPFLYQLFMMPDSESVPGKLYDLRGSGHNGSHSNDLLSLRNTVCNGANCGGYLYPLTHSEGATYTPSHASEYLSWAFSTSLQI</sequence>
<dbReference type="EMBL" id="BPLF01000002">
    <property type="protein sequence ID" value="GIX63311.1"/>
    <property type="molecule type" value="Genomic_DNA"/>
</dbReference>
<name>A0AAV4LW27_BABCB</name>
<dbReference type="Proteomes" id="UP001497744">
    <property type="component" value="Unassembled WGS sequence"/>
</dbReference>
<reference evidence="1 2" key="1">
    <citation type="submission" date="2021-06" db="EMBL/GenBank/DDBJ databases">
        <title>Genome sequence of Babesia caballi.</title>
        <authorList>
            <person name="Yamagishi J."/>
            <person name="Kidaka T."/>
            <person name="Ochi A."/>
        </authorList>
    </citation>
    <scope>NUCLEOTIDE SEQUENCE [LARGE SCALE GENOMIC DNA]</scope>
    <source>
        <strain evidence="1">USDA-D6B2</strain>
    </source>
</reference>
<gene>
    <name evidence="1" type="ORF">BcabD6B2_27460</name>
</gene>
<evidence type="ECO:0000313" key="1">
    <source>
        <dbReference type="EMBL" id="GIX63311.1"/>
    </source>
</evidence>